<evidence type="ECO:0008006" key="5">
    <source>
        <dbReference type="Google" id="ProtNLM"/>
    </source>
</evidence>
<protein>
    <recommendedName>
        <fullName evidence="5">Transmembrane protein</fullName>
    </recommendedName>
</protein>
<gene>
    <name evidence="3" type="ORF">HINF_LOCUS17548</name>
    <name evidence="2" type="ORF">HINF_LOCUS55630</name>
</gene>
<dbReference type="Proteomes" id="UP001642409">
    <property type="component" value="Unassembled WGS sequence"/>
</dbReference>
<dbReference type="EMBL" id="CATOUU010001031">
    <property type="protein sequence ID" value="CAI9967985.1"/>
    <property type="molecule type" value="Genomic_DNA"/>
</dbReference>
<sequence length="560" mass="65892">MIYYSLCQTLVQQTINISECYQKHSKLTLDQTQYVFTLKIFPTNKSACQIFSGDVQINLTIGNSIFPDDLITMATDFVYNKVQNINFWLPFPCDLTNYKDEHVAFAKIFVVGHQTLIPIIIFDELKSDVVHSFSLLFLSFQNNSISFGMCPGYTVSQFQETNSEIQDILLVVDRYQFKIDAPLFVENYKQWLCFQQYFDTPDAQLQKILGVSFLRAKLIVISKINSRKTVICFNVDINASNTKYVFKNQYVHLYQNNINEIGFNVHFNYNLEEFDSVRQQIDMLVYDHVEYKLSSQNTNDLTKHILNRSISLTKPKFFEETKNIKFSCTNMIGGQNKTCFEIYDINMNVMYSTQLYFLDILFHYQNRIVFSMKCEISTESIYYTCWNYGVAVVTDSGVQIKLTNTNKCDGYEKFYNYSNVSTILMYSNKQFYQEDSFQRWVQIPQASKFNQFSYSCSELNCSAINVNSTFIFQYHVYEFDEMYSIDKVLDLRVKYDGLHLSVILLVHLIIVVVLLAFCERVRYSQYVIMDYQKVKPKKKPTIDDLLQIQLKQKLIYKKYQ</sequence>
<organism evidence="2">
    <name type="scientific">Hexamita inflata</name>
    <dbReference type="NCBI Taxonomy" id="28002"/>
    <lineage>
        <taxon>Eukaryota</taxon>
        <taxon>Metamonada</taxon>
        <taxon>Diplomonadida</taxon>
        <taxon>Hexamitidae</taxon>
        <taxon>Hexamitinae</taxon>
        <taxon>Hexamita</taxon>
    </lineage>
</organism>
<accession>A0AA86RJT3</accession>
<evidence type="ECO:0000313" key="3">
    <source>
        <dbReference type="EMBL" id="CAL6001669.1"/>
    </source>
</evidence>
<keyword evidence="1" id="KW-1133">Transmembrane helix</keyword>
<keyword evidence="1" id="KW-0472">Membrane</keyword>
<proteinExistence type="predicted"/>
<feature type="transmembrane region" description="Helical" evidence="1">
    <location>
        <begin position="498"/>
        <end position="518"/>
    </location>
</feature>
<keyword evidence="4" id="KW-1185">Reference proteome</keyword>
<comment type="caution">
    <text evidence="2">The sequence shown here is derived from an EMBL/GenBank/DDBJ whole genome shotgun (WGS) entry which is preliminary data.</text>
</comment>
<evidence type="ECO:0000313" key="2">
    <source>
        <dbReference type="EMBL" id="CAI9967985.1"/>
    </source>
</evidence>
<reference evidence="2" key="1">
    <citation type="submission" date="2023-06" db="EMBL/GenBank/DDBJ databases">
        <authorList>
            <person name="Kurt Z."/>
        </authorList>
    </citation>
    <scope>NUCLEOTIDE SEQUENCE</scope>
</reference>
<keyword evidence="1" id="KW-0812">Transmembrane</keyword>
<reference evidence="3 4" key="2">
    <citation type="submission" date="2024-07" db="EMBL/GenBank/DDBJ databases">
        <authorList>
            <person name="Akdeniz Z."/>
        </authorList>
    </citation>
    <scope>NUCLEOTIDE SEQUENCE [LARGE SCALE GENOMIC DNA]</scope>
</reference>
<dbReference type="AlphaFoldDB" id="A0AA86RJT3"/>
<dbReference type="EMBL" id="CAXDID020000044">
    <property type="protein sequence ID" value="CAL6001669.1"/>
    <property type="molecule type" value="Genomic_DNA"/>
</dbReference>
<evidence type="ECO:0000313" key="4">
    <source>
        <dbReference type="Proteomes" id="UP001642409"/>
    </source>
</evidence>
<name>A0AA86RJT3_9EUKA</name>
<evidence type="ECO:0000256" key="1">
    <source>
        <dbReference type="SAM" id="Phobius"/>
    </source>
</evidence>